<proteinExistence type="predicted"/>
<dbReference type="AlphaFoldDB" id="A0A1M7USI1"/>
<accession>A0A1M7USI1</accession>
<protein>
    <submittedName>
        <fullName evidence="1">Putative MetA-pathway of phenol degradation</fullName>
    </submittedName>
</protein>
<evidence type="ECO:0000313" key="2">
    <source>
        <dbReference type="Proteomes" id="UP000184096"/>
    </source>
</evidence>
<name>A0A1M7USI1_9BRAD</name>
<organism evidence="1 2">
    <name type="scientific">Bradyrhizobium erythrophlei</name>
    <dbReference type="NCBI Taxonomy" id="1437360"/>
    <lineage>
        <taxon>Bacteria</taxon>
        <taxon>Pseudomonadati</taxon>
        <taxon>Pseudomonadota</taxon>
        <taxon>Alphaproteobacteria</taxon>
        <taxon>Hyphomicrobiales</taxon>
        <taxon>Nitrobacteraceae</taxon>
        <taxon>Bradyrhizobium</taxon>
    </lineage>
</organism>
<evidence type="ECO:0000313" key="1">
    <source>
        <dbReference type="EMBL" id="SHN85846.1"/>
    </source>
</evidence>
<keyword evidence="2" id="KW-1185">Reference proteome</keyword>
<dbReference type="Proteomes" id="UP000184096">
    <property type="component" value="Chromosome I"/>
</dbReference>
<dbReference type="Pfam" id="PF13557">
    <property type="entry name" value="Phenol_MetA_deg"/>
    <property type="match status" value="1"/>
</dbReference>
<dbReference type="OrthoDB" id="189778at2"/>
<gene>
    <name evidence="1" type="ORF">SAMN05444170_6454</name>
</gene>
<dbReference type="InterPro" id="IPR025737">
    <property type="entry name" value="FApF"/>
</dbReference>
<dbReference type="EMBL" id="LT670849">
    <property type="protein sequence ID" value="SHN85846.1"/>
    <property type="molecule type" value="Genomic_DNA"/>
</dbReference>
<sequence length="301" mass="32496">MERNTSRTVTAAPKVETMIVRLVAIAFLITLIPSRGKADDLDKSGYTLFDPTPEDLLRKFAPDRPTKGFSVRTIDAGHFEIETDLANTTISNSNGTTRSFQTLDPTLKLGLTNWMDLEVQFNGLQYTESFDGTSPFNFLNATGFGDVFLRSKINLFGNDSGPMGFALIPYVKLPSSSNPLISNGAVEGGLIAPLALRPNDFIITLMTEVDDLKSAVGNNRYANFVNLVSVSHAVPGADGINAMVELYSSVGTDPATAPVYTLDFGMNFRLSQHVILDVGLNLGLNSAAPKAQVYTGISARF</sequence>
<reference evidence="2" key="1">
    <citation type="submission" date="2016-11" db="EMBL/GenBank/DDBJ databases">
        <authorList>
            <person name="Varghese N."/>
            <person name="Submissions S."/>
        </authorList>
    </citation>
    <scope>NUCLEOTIDE SEQUENCE [LARGE SCALE GENOMIC DNA]</scope>
    <source>
        <strain evidence="2">GAS401</strain>
    </source>
</reference>